<feature type="region of interest" description="Disordered" evidence="1">
    <location>
        <begin position="1"/>
        <end position="20"/>
    </location>
</feature>
<evidence type="ECO:0000256" key="1">
    <source>
        <dbReference type="SAM" id="MobiDB-lite"/>
    </source>
</evidence>
<accession>A0A0K1PCG8</accession>
<gene>
    <name evidence="2" type="ORF">AKJ08_1508</name>
</gene>
<dbReference type="EMBL" id="CP012332">
    <property type="protein sequence ID" value="AKU91121.1"/>
    <property type="molecule type" value="Genomic_DNA"/>
</dbReference>
<organism evidence="2 3">
    <name type="scientific">Vulgatibacter incomptus</name>
    <dbReference type="NCBI Taxonomy" id="1391653"/>
    <lineage>
        <taxon>Bacteria</taxon>
        <taxon>Pseudomonadati</taxon>
        <taxon>Myxococcota</taxon>
        <taxon>Myxococcia</taxon>
        <taxon>Myxococcales</taxon>
        <taxon>Cystobacterineae</taxon>
        <taxon>Vulgatibacteraceae</taxon>
        <taxon>Vulgatibacter</taxon>
    </lineage>
</organism>
<evidence type="ECO:0000313" key="2">
    <source>
        <dbReference type="EMBL" id="AKU91121.1"/>
    </source>
</evidence>
<protein>
    <submittedName>
        <fullName evidence="2">Uncharacterized protein</fullName>
    </submittedName>
</protein>
<dbReference type="STRING" id="1391653.AKJ08_1508"/>
<dbReference type="KEGG" id="vin:AKJ08_1508"/>
<proteinExistence type="predicted"/>
<dbReference type="Proteomes" id="UP000055590">
    <property type="component" value="Chromosome"/>
</dbReference>
<sequence length="45" mass="5337">MPESPAWFPHRPAQGRLPRRPDWHDDSCNWSFSGSFSPLFRPARR</sequence>
<keyword evidence="3" id="KW-1185">Reference proteome</keyword>
<evidence type="ECO:0000313" key="3">
    <source>
        <dbReference type="Proteomes" id="UP000055590"/>
    </source>
</evidence>
<dbReference type="AlphaFoldDB" id="A0A0K1PCG8"/>
<name>A0A0K1PCG8_9BACT</name>
<reference evidence="2 3" key="1">
    <citation type="submission" date="2015-08" db="EMBL/GenBank/DDBJ databases">
        <authorList>
            <person name="Babu N.S."/>
            <person name="Beckwith C.J."/>
            <person name="Beseler K.G."/>
            <person name="Brison A."/>
            <person name="Carone J.V."/>
            <person name="Caskin T.P."/>
            <person name="Diamond M."/>
            <person name="Durham M.E."/>
            <person name="Foxe J.M."/>
            <person name="Go M."/>
            <person name="Henderson B.A."/>
            <person name="Jones I.B."/>
            <person name="McGettigan J.A."/>
            <person name="Micheletti S.J."/>
            <person name="Nasrallah M.E."/>
            <person name="Ortiz D."/>
            <person name="Piller C.R."/>
            <person name="Privatt S.R."/>
            <person name="Schneider S.L."/>
            <person name="Sharp S."/>
            <person name="Smith T.C."/>
            <person name="Stanton J.D."/>
            <person name="Ullery H.E."/>
            <person name="Wilson R.J."/>
            <person name="Serrano M.G."/>
            <person name="Buck G."/>
            <person name="Lee V."/>
            <person name="Wang Y."/>
            <person name="Carvalho R."/>
            <person name="Voegtly L."/>
            <person name="Shi R."/>
            <person name="Duckworth R."/>
            <person name="Johnson A."/>
            <person name="Loviza R."/>
            <person name="Walstead R."/>
            <person name="Shah Z."/>
            <person name="Kiflezghi M."/>
            <person name="Wade K."/>
            <person name="Ball S.L."/>
            <person name="Bradley K.W."/>
            <person name="Asai D.J."/>
            <person name="Bowman C.A."/>
            <person name="Russell D.A."/>
            <person name="Pope W.H."/>
            <person name="Jacobs-Sera D."/>
            <person name="Hendrix R.W."/>
            <person name="Hatfull G.F."/>
        </authorList>
    </citation>
    <scope>NUCLEOTIDE SEQUENCE [LARGE SCALE GENOMIC DNA]</scope>
    <source>
        <strain evidence="2 3">DSM 27710</strain>
    </source>
</reference>